<feature type="domain" description="NERD" evidence="1">
    <location>
        <begin position="117"/>
        <end position="234"/>
    </location>
</feature>
<dbReference type="OrthoDB" id="4246706at2"/>
<proteinExistence type="predicted"/>
<dbReference type="PROSITE" id="PS50965">
    <property type="entry name" value="NERD"/>
    <property type="match status" value="1"/>
</dbReference>
<evidence type="ECO:0000313" key="3">
    <source>
        <dbReference type="Proteomes" id="UP000320244"/>
    </source>
</evidence>
<sequence>MFSTYDGRVALEPAEKHLRLRYAGTCRVCGLALPVRAEGIYDRVTKTVRCAMHGAAPTGKSTVMGVVEADTPGASARREFERRKAKREGQIRAKHPRMGGLILAVSDERQSTKAWDRGAVGEEKLGSRLNELASETLRLLHDRRIPGGRANIDHLAVTPTGIYVIDAKKYRGRPHLRTEGGLVRPRVERLLVGSRDRTKLVDGVLKHVDVVRRVLGDDLPVHGVLCFVDADWPMIGGAFTTRGVQALWPKKLYPKLQAAGPLAVDSLADIHWRLASALPPA</sequence>
<accession>A0A563E7A1</accession>
<reference evidence="2 3" key="1">
    <citation type="submission" date="2019-05" db="EMBL/GenBank/DDBJ databases">
        <authorList>
            <person name="Lee S.D."/>
        </authorList>
    </citation>
    <scope>NUCLEOTIDE SEQUENCE [LARGE SCALE GENOMIC DNA]</scope>
    <source>
        <strain evidence="2 3">C5-26</strain>
    </source>
</reference>
<organism evidence="2 3">
    <name type="scientific">Leekyejoonella antrihumi</name>
    <dbReference type="NCBI Taxonomy" id="1660198"/>
    <lineage>
        <taxon>Bacteria</taxon>
        <taxon>Bacillati</taxon>
        <taxon>Actinomycetota</taxon>
        <taxon>Actinomycetes</taxon>
        <taxon>Micrococcales</taxon>
        <taxon>Dermacoccaceae</taxon>
        <taxon>Leekyejoonella</taxon>
    </lineage>
</organism>
<dbReference type="InterPro" id="IPR011528">
    <property type="entry name" value="NERD"/>
</dbReference>
<reference evidence="2 3" key="2">
    <citation type="submission" date="2019-08" db="EMBL/GenBank/DDBJ databases">
        <title>Jejuicoccus antrihumi gen. nov., sp. nov., a new member of the family Dermacoccaceae isolated from a cave.</title>
        <authorList>
            <person name="Schumann P."/>
            <person name="Kim I.S."/>
        </authorList>
    </citation>
    <scope>NUCLEOTIDE SEQUENCE [LARGE SCALE GENOMIC DNA]</scope>
    <source>
        <strain evidence="2 3">C5-26</strain>
    </source>
</reference>
<dbReference type="Proteomes" id="UP000320244">
    <property type="component" value="Unassembled WGS sequence"/>
</dbReference>
<dbReference type="Pfam" id="PF08378">
    <property type="entry name" value="NERD"/>
    <property type="match status" value="1"/>
</dbReference>
<gene>
    <name evidence="2" type="ORF">FGL98_02635</name>
</gene>
<dbReference type="EMBL" id="VCQV01000003">
    <property type="protein sequence ID" value="TWP38143.1"/>
    <property type="molecule type" value="Genomic_DNA"/>
</dbReference>
<keyword evidence="3" id="KW-1185">Reference proteome</keyword>
<evidence type="ECO:0000313" key="2">
    <source>
        <dbReference type="EMBL" id="TWP38143.1"/>
    </source>
</evidence>
<name>A0A563E7A1_9MICO</name>
<dbReference type="AlphaFoldDB" id="A0A563E7A1"/>
<comment type="caution">
    <text evidence="2">The sequence shown here is derived from an EMBL/GenBank/DDBJ whole genome shotgun (WGS) entry which is preliminary data.</text>
</comment>
<protein>
    <submittedName>
        <fullName evidence="2">NERD domain-containing protein</fullName>
    </submittedName>
</protein>
<evidence type="ECO:0000259" key="1">
    <source>
        <dbReference type="PROSITE" id="PS50965"/>
    </source>
</evidence>